<keyword evidence="10" id="KW-0520">NAD</keyword>
<evidence type="ECO:0000256" key="3">
    <source>
        <dbReference type="ARBA" id="ARBA00022525"/>
    </source>
</evidence>
<reference evidence="11" key="1">
    <citation type="submission" date="2021-02" db="EMBL/GenBank/DDBJ databases">
        <authorList>
            <person name="Nowell W R."/>
        </authorList>
    </citation>
    <scope>NUCLEOTIDE SEQUENCE</scope>
</reference>
<protein>
    <recommendedName>
        <fullName evidence="10">NAD(P)(+)--arginine ADP-ribosyltransferase</fullName>
        <ecNumber evidence="10">2.4.2.31</ecNumber>
    </recommendedName>
    <alternativeName>
        <fullName evidence="10">Mono(ADP-ribosyl)transferase</fullName>
    </alternativeName>
</protein>
<dbReference type="InterPro" id="IPR050999">
    <property type="entry name" value="ADP-ribosyltransferase_ARG"/>
</dbReference>
<dbReference type="GO" id="GO:0016779">
    <property type="term" value="F:nucleotidyltransferase activity"/>
    <property type="evidence" value="ECO:0007669"/>
    <property type="project" value="UniProtKB-KW"/>
</dbReference>
<keyword evidence="4" id="KW-0800">Toxin</keyword>
<dbReference type="Gene3D" id="3.90.176.10">
    <property type="entry name" value="Toxin ADP-ribosyltransferase, Chain A, domain 1"/>
    <property type="match status" value="1"/>
</dbReference>
<dbReference type="PANTHER" id="PTHR10339">
    <property type="entry name" value="ADP-RIBOSYLTRANSFERASE"/>
    <property type="match status" value="1"/>
</dbReference>
<dbReference type="SUPFAM" id="SSF56399">
    <property type="entry name" value="ADP-ribosylation"/>
    <property type="match status" value="1"/>
</dbReference>
<evidence type="ECO:0000313" key="13">
    <source>
        <dbReference type="Proteomes" id="UP000663829"/>
    </source>
</evidence>
<evidence type="ECO:0000256" key="10">
    <source>
        <dbReference type="RuleBase" id="RU361228"/>
    </source>
</evidence>
<comment type="subcellular location">
    <subcellularLocation>
        <location evidence="1">Secreted</location>
    </subcellularLocation>
</comment>
<evidence type="ECO:0000256" key="5">
    <source>
        <dbReference type="ARBA" id="ARBA00022676"/>
    </source>
</evidence>
<dbReference type="EMBL" id="CAJNOQ010023179">
    <property type="protein sequence ID" value="CAF1511380.1"/>
    <property type="molecule type" value="Genomic_DNA"/>
</dbReference>
<dbReference type="PROSITE" id="PS51996">
    <property type="entry name" value="TR_MART"/>
    <property type="match status" value="1"/>
</dbReference>
<keyword evidence="10" id="KW-0521">NADP</keyword>
<organism evidence="11 13">
    <name type="scientific">Didymodactylos carnosus</name>
    <dbReference type="NCBI Taxonomy" id="1234261"/>
    <lineage>
        <taxon>Eukaryota</taxon>
        <taxon>Metazoa</taxon>
        <taxon>Spiralia</taxon>
        <taxon>Gnathifera</taxon>
        <taxon>Rotifera</taxon>
        <taxon>Eurotatoria</taxon>
        <taxon>Bdelloidea</taxon>
        <taxon>Philodinida</taxon>
        <taxon>Philodinidae</taxon>
        <taxon>Didymodactylos</taxon>
    </lineage>
</organism>
<evidence type="ECO:0000256" key="4">
    <source>
        <dbReference type="ARBA" id="ARBA00022656"/>
    </source>
</evidence>
<accession>A0A815TU39</accession>
<proteinExistence type="inferred from homology"/>
<dbReference type="GO" id="GO:0005576">
    <property type="term" value="C:extracellular region"/>
    <property type="evidence" value="ECO:0007669"/>
    <property type="project" value="UniProtKB-SubCell"/>
</dbReference>
<evidence type="ECO:0000256" key="2">
    <source>
        <dbReference type="ARBA" id="ARBA00009558"/>
    </source>
</evidence>
<dbReference type="GO" id="GO:0003950">
    <property type="term" value="F:NAD+ poly-ADP-ribosyltransferase activity"/>
    <property type="evidence" value="ECO:0007669"/>
    <property type="project" value="TreeGrafter"/>
</dbReference>
<name>A0A815TU39_9BILA</name>
<dbReference type="OrthoDB" id="10058801at2759"/>
<keyword evidence="5 10" id="KW-0328">Glycosyltransferase</keyword>
<keyword evidence="3" id="KW-0964">Secreted</keyword>
<keyword evidence="8" id="KW-0843">Virulence</keyword>
<keyword evidence="7" id="KW-0548">Nucleotidyltransferase</keyword>
<dbReference type="Pfam" id="PF01129">
    <property type="entry name" value="ART"/>
    <property type="match status" value="1"/>
</dbReference>
<evidence type="ECO:0000256" key="6">
    <source>
        <dbReference type="ARBA" id="ARBA00022679"/>
    </source>
</evidence>
<gene>
    <name evidence="11" type="ORF">GPM918_LOCUS37128</name>
    <name evidence="12" type="ORF">SRO942_LOCUS37887</name>
</gene>
<evidence type="ECO:0000313" key="12">
    <source>
        <dbReference type="EMBL" id="CAF4372056.1"/>
    </source>
</evidence>
<dbReference type="AlphaFoldDB" id="A0A815TU39"/>
<comment type="caution">
    <text evidence="11">The sequence shown here is derived from an EMBL/GenBank/DDBJ whole genome shotgun (WGS) entry which is preliminary data.</text>
</comment>
<dbReference type="EMBL" id="CAJOBC010088718">
    <property type="protein sequence ID" value="CAF4372056.1"/>
    <property type="molecule type" value="Genomic_DNA"/>
</dbReference>
<dbReference type="Proteomes" id="UP000663829">
    <property type="component" value="Unassembled WGS sequence"/>
</dbReference>
<evidence type="ECO:0000256" key="1">
    <source>
        <dbReference type="ARBA" id="ARBA00004613"/>
    </source>
</evidence>
<keyword evidence="13" id="KW-1185">Reference proteome</keyword>
<evidence type="ECO:0000313" key="11">
    <source>
        <dbReference type="EMBL" id="CAF1511380.1"/>
    </source>
</evidence>
<comment type="catalytic activity">
    <reaction evidence="9 10">
        <text>L-arginyl-[protein] + NAD(+) = N(omega)-(ADP-D-ribosyl)-L-arginyl-[protein] + nicotinamide + H(+)</text>
        <dbReference type="Rhea" id="RHEA:19149"/>
        <dbReference type="Rhea" id="RHEA-COMP:10532"/>
        <dbReference type="Rhea" id="RHEA-COMP:15087"/>
        <dbReference type="ChEBI" id="CHEBI:15378"/>
        <dbReference type="ChEBI" id="CHEBI:17154"/>
        <dbReference type="ChEBI" id="CHEBI:29965"/>
        <dbReference type="ChEBI" id="CHEBI:57540"/>
        <dbReference type="ChEBI" id="CHEBI:142554"/>
        <dbReference type="EC" id="2.4.2.31"/>
    </reaction>
</comment>
<keyword evidence="6 10" id="KW-0808">Transferase</keyword>
<dbReference type="GO" id="GO:0090729">
    <property type="term" value="F:toxin activity"/>
    <property type="evidence" value="ECO:0007669"/>
    <property type="project" value="UniProtKB-KW"/>
</dbReference>
<evidence type="ECO:0000256" key="7">
    <source>
        <dbReference type="ARBA" id="ARBA00022695"/>
    </source>
</evidence>
<sequence>MRQIDSVFLFSNVNENFEDMLVNYSKIITCTFDLKTLTELIRENIQLAQRQKLVFSFYNQHKKPTRELSKESAHFLWFQLFKNALLNLPSNDAKAKDDLVNFLRQRYRNNNKQMKLIEEFAEKYHADDAIRWYTGQPFLYRHVNKALRSEDVDQLYIFRCFIGDICRSLLQEYQVLKEYEPSVTLYRGTRILNDEYDKLKGNVGNLISMNGFLSTSLQKDVAVAFADKSDETRRAVVFEIQCDLSQVKTVILAPIVQFSVIKNEEEVLIDIGAVFRLLSVDEQNTIILIQMEATDEGTKVARSYLEINQAELKEKNARIIWGDLLSQMAYCDKALAYFRKLQGLNDEV</sequence>
<dbReference type="Proteomes" id="UP000681722">
    <property type="component" value="Unassembled WGS sequence"/>
</dbReference>
<dbReference type="PANTHER" id="PTHR10339:SF25">
    <property type="entry name" value="SECRETED EXOENZYME S"/>
    <property type="match status" value="1"/>
</dbReference>
<comment type="similarity">
    <text evidence="2 10">Belongs to the Arg-specific ADP-ribosyltransferase family.</text>
</comment>
<evidence type="ECO:0000256" key="8">
    <source>
        <dbReference type="ARBA" id="ARBA00023026"/>
    </source>
</evidence>
<evidence type="ECO:0000256" key="9">
    <source>
        <dbReference type="ARBA" id="ARBA00047597"/>
    </source>
</evidence>
<dbReference type="InterPro" id="IPR000768">
    <property type="entry name" value="ART"/>
</dbReference>
<dbReference type="EC" id="2.4.2.31" evidence="10"/>
<dbReference type="GO" id="GO:0106274">
    <property type="term" value="F:NAD+-protein-arginine ADP-ribosyltransferase activity"/>
    <property type="evidence" value="ECO:0007669"/>
    <property type="project" value="UniProtKB-EC"/>
</dbReference>